<dbReference type="RefSeq" id="WP_137276075.1">
    <property type="nucleotide sequence ID" value="NZ_QKNX01000002.1"/>
</dbReference>
<proteinExistence type="predicted"/>
<dbReference type="InterPro" id="IPR023393">
    <property type="entry name" value="START-like_dom_sf"/>
</dbReference>
<sequence>MKTVEHEIRIAASPETVWNILTDLESYADWNPFIPNAEGTIERDARLRVRVEPPGNRPMTFKPRVKIVEPNGRLVWLGRLFVPNLFDSRHEFIIEPAVDGVRFLQRETFAGVLIPIALDVESAERGFEEMNEALKRQAETVA</sequence>
<dbReference type="PANTHER" id="PTHR36166">
    <property type="entry name" value="CHROMOSOME 9, WHOLE GENOME SHOTGUN SEQUENCE"/>
    <property type="match status" value="1"/>
</dbReference>
<evidence type="ECO:0000313" key="1">
    <source>
        <dbReference type="EMBL" id="TKR26159.1"/>
    </source>
</evidence>
<dbReference type="Proteomes" id="UP000308037">
    <property type="component" value="Unassembled WGS sequence"/>
</dbReference>
<dbReference type="Pfam" id="PF10604">
    <property type="entry name" value="Polyketide_cyc2"/>
    <property type="match status" value="1"/>
</dbReference>
<reference evidence="1 2" key="1">
    <citation type="submission" date="2019-04" db="EMBL/GenBank/DDBJ databases">
        <title>Natronomonas sp. F20-122 a newhaloarchaeon isolated from a saline saltern of Isla Bacuta, Huelva, Spain.</title>
        <authorList>
            <person name="Duran-Viseras A."/>
            <person name="Sanchez-Porro C."/>
            <person name="Ventosa A."/>
        </authorList>
    </citation>
    <scope>NUCLEOTIDE SEQUENCE [LARGE SCALE GENOMIC DNA]</scope>
    <source>
        <strain evidence="1 2">F20-122</strain>
    </source>
</reference>
<evidence type="ECO:0000313" key="2">
    <source>
        <dbReference type="Proteomes" id="UP000308037"/>
    </source>
</evidence>
<comment type="caution">
    <text evidence="1">The sequence shown here is derived from an EMBL/GenBank/DDBJ whole genome shotgun (WGS) entry which is preliminary data.</text>
</comment>
<dbReference type="CDD" id="cd07822">
    <property type="entry name" value="SRPBCC_4"/>
    <property type="match status" value="1"/>
</dbReference>
<dbReference type="OrthoDB" id="66844at2157"/>
<dbReference type="AlphaFoldDB" id="A0A4U5JJ93"/>
<accession>A0A4U5JJ93</accession>
<organism evidence="1 2">
    <name type="scientific">Natronomonas salsuginis</name>
    <dbReference type="NCBI Taxonomy" id="2217661"/>
    <lineage>
        <taxon>Archaea</taxon>
        <taxon>Methanobacteriati</taxon>
        <taxon>Methanobacteriota</taxon>
        <taxon>Stenosarchaea group</taxon>
        <taxon>Halobacteria</taxon>
        <taxon>Halobacteriales</taxon>
        <taxon>Natronomonadaceae</taxon>
        <taxon>Natronomonas</taxon>
    </lineage>
</organism>
<dbReference type="EMBL" id="QKNX01000002">
    <property type="protein sequence ID" value="TKR26159.1"/>
    <property type="molecule type" value="Genomic_DNA"/>
</dbReference>
<protein>
    <submittedName>
        <fullName evidence="1">SRPBCC domain-containing protein</fullName>
    </submittedName>
</protein>
<dbReference type="SUPFAM" id="SSF55961">
    <property type="entry name" value="Bet v1-like"/>
    <property type="match status" value="1"/>
</dbReference>
<keyword evidence="2" id="KW-1185">Reference proteome</keyword>
<dbReference type="InterPro" id="IPR019587">
    <property type="entry name" value="Polyketide_cyclase/dehydratase"/>
</dbReference>
<dbReference type="Gene3D" id="3.30.530.20">
    <property type="match status" value="1"/>
</dbReference>
<dbReference type="PANTHER" id="PTHR36166:SF1">
    <property type="entry name" value="SRPBCC DOMAIN-CONTAINING PROTEIN"/>
    <property type="match status" value="1"/>
</dbReference>
<gene>
    <name evidence="1" type="ORF">DM868_06600</name>
</gene>
<name>A0A4U5JJ93_9EURY</name>